<evidence type="ECO:0000256" key="1">
    <source>
        <dbReference type="SAM" id="Coils"/>
    </source>
</evidence>
<feature type="coiled-coil region" evidence="1">
    <location>
        <begin position="29"/>
        <end position="56"/>
    </location>
</feature>
<keyword evidence="2" id="KW-1133">Transmembrane helix</keyword>
<accession>A0A6J5L5E0</accession>
<sequence>METTYFVLGMLSVVALIFIGVIAWGMFKISKQQTEIESLQENIQGLVRTISQEIEDTTRRIDSERRYIQSEVRENNDRLERQLTDIWRGIDARIMDSVNESNSYTDKRIDKMIDTYFEVKKNKDLLKG</sequence>
<reference evidence="3" key="1">
    <citation type="submission" date="2020-04" db="EMBL/GenBank/DDBJ databases">
        <authorList>
            <person name="Chiriac C."/>
            <person name="Salcher M."/>
            <person name="Ghai R."/>
            <person name="Kavagutti S V."/>
        </authorList>
    </citation>
    <scope>NUCLEOTIDE SEQUENCE</scope>
</reference>
<evidence type="ECO:0000256" key="2">
    <source>
        <dbReference type="SAM" id="Phobius"/>
    </source>
</evidence>
<keyword evidence="1" id="KW-0175">Coiled coil</keyword>
<dbReference type="EMBL" id="LR796235">
    <property type="protein sequence ID" value="CAB4129958.1"/>
    <property type="molecule type" value="Genomic_DNA"/>
</dbReference>
<name>A0A6J5L5E0_9CAUD</name>
<evidence type="ECO:0000313" key="3">
    <source>
        <dbReference type="EMBL" id="CAB4129958.1"/>
    </source>
</evidence>
<keyword evidence="2" id="KW-0812">Transmembrane</keyword>
<feature type="transmembrane region" description="Helical" evidence="2">
    <location>
        <begin position="6"/>
        <end position="27"/>
    </location>
</feature>
<gene>
    <name evidence="3" type="ORF">UFOVP117_184</name>
</gene>
<organism evidence="3">
    <name type="scientific">uncultured Caudovirales phage</name>
    <dbReference type="NCBI Taxonomy" id="2100421"/>
    <lineage>
        <taxon>Viruses</taxon>
        <taxon>Duplodnaviria</taxon>
        <taxon>Heunggongvirae</taxon>
        <taxon>Uroviricota</taxon>
        <taxon>Caudoviricetes</taxon>
        <taxon>Peduoviridae</taxon>
        <taxon>Maltschvirus</taxon>
        <taxon>Maltschvirus maltsch</taxon>
    </lineage>
</organism>
<protein>
    <submittedName>
        <fullName evidence="3">Uncharacterized protein</fullName>
    </submittedName>
</protein>
<proteinExistence type="predicted"/>
<keyword evidence="2" id="KW-0472">Membrane</keyword>